<keyword evidence="1" id="KW-0808">Transferase</keyword>
<dbReference type="Proteomes" id="UP000215127">
    <property type="component" value="Chromosome 2"/>
</dbReference>
<protein>
    <recommendedName>
        <fullName evidence="4">Xylanolytic transcriptional activator regulatory domain-containing protein</fullName>
    </recommendedName>
</protein>
<evidence type="ECO:0000256" key="2">
    <source>
        <dbReference type="ARBA" id="ARBA00023242"/>
    </source>
</evidence>
<organism evidence="5 6">
    <name type="scientific">Zymoseptoria tritici (strain ST99CH_3D7)</name>
    <dbReference type="NCBI Taxonomy" id="1276538"/>
    <lineage>
        <taxon>Eukaryota</taxon>
        <taxon>Fungi</taxon>
        <taxon>Dikarya</taxon>
        <taxon>Ascomycota</taxon>
        <taxon>Pezizomycotina</taxon>
        <taxon>Dothideomycetes</taxon>
        <taxon>Dothideomycetidae</taxon>
        <taxon>Mycosphaerellales</taxon>
        <taxon>Mycosphaerellaceae</taxon>
        <taxon>Zymoseptoria</taxon>
    </lineage>
</organism>
<keyword evidence="6" id="KW-1185">Reference proteome</keyword>
<reference evidence="5 6" key="1">
    <citation type="submission" date="2016-06" db="EMBL/GenBank/DDBJ databases">
        <authorList>
            <person name="Kjaerup R.B."/>
            <person name="Dalgaard T.S."/>
            <person name="Juul-Madsen H.R."/>
        </authorList>
    </citation>
    <scope>NUCLEOTIDE SEQUENCE [LARGE SCALE GENOMIC DNA]</scope>
</reference>
<proteinExistence type="predicted"/>
<dbReference type="PANTHER" id="PTHR13707:SF60">
    <property type="entry name" value="ACETATE COA-TRANSFERASE SUBUNIT ALPHA"/>
    <property type="match status" value="1"/>
</dbReference>
<keyword evidence="2" id="KW-0539">Nucleus</keyword>
<dbReference type="SUPFAM" id="SSF100950">
    <property type="entry name" value="NagB/RpiA/CoA transferase-like"/>
    <property type="match status" value="1"/>
</dbReference>
<evidence type="ECO:0000313" key="6">
    <source>
        <dbReference type="Proteomes" id="UP000215127"/>
    </source>
</evidence>
<dbReference type="InterPro" id="IPR037171">
    <property type="entry name" value="NagB/RpiA_transferase-like"/>
</dbReference>
<dbReference type="Gene3D" id="3.40.1080.10">
    <property type="entry name" value="Glutaconate Coenzyme A-transferase"/>
    <property type="match status" value="2"/>
</dbReference>
<dbReference type="EMBL" id="LT853693">
    <property type="protein sequence ID" value="SMQ48106.1"/>
    <property type="molecule type" value="Genomic_DNA"/>
</dbReference>
<accession>A0A1X7RL19</accession>
<dbReference type="AlphaFoldDB" id="A0A1X7RL19"/>
<dbReference type="GO" id="GO:0008270">
    <property type="term" value="F:zinc ion binding"/>
    <property type="evidence" value="ECO:0007669"/>
    <property type="project" value="InterPro"/>
</dbReference>
<evidence type="ECO:0000313" key="5">
    <source>
        <dbReference type="EMBL" id="SMQ48106.1"/>
    </source>
</evidence>
<feature type="region of interest" description="Disordered" evidence="3">
    <location>
        <begin position="26"/>
        <end position="65"/>
    </location>
</feature>
<dbReference type="SMART" id="SM00882">
    <property type="entry name" value="CoA_trans"/>
    <property type="match status" value="1"/>
</dbReference>
<dbReference type="GO" id="GO:0000981">
    <property type="term" value="F:DNA-binding transcription factor activity, RNA polymerase II-specific"/>
    <property type="evidence" value="ECO:0007669"/>
    <property type="project" value="InterPro"/>
</dbReference>
<dbReference type="STRING" id="1276538.A0A1X7RL19"/>
<dbReference type="GO" id="GO:0003677">
    <property type="term" value="F:DNA binding"/>
    <property type="evidence" value="ECO:0007669"/>
    <property type="project" value="InterPro"/>
</dbReference>
<dbReference type="PANTHER" id="PTHR13707">
    <property type="entry name" value="KETOACID-COENZYME A TRANSFERASE"/>
    <property type="match status" value="1"/>
</dbReference>
<dbReference type="CDD" id="cd12148">
    <property type="entry name" value="fungal_TF_MHR"/>
    <property type="match status" value="1"/>
</dbReference>
<dbReference type="GO" id="GO:0006351">
    <property type="term" value="P:DNA-templated transcription"/>
    <property type="evidence" value="ECO:0007669"/>
    <property type="project" value="InterPro"/>
</dbReference>
<name>A0A1X7RL19_ZYMT9</name>
<evidence type="ECO:0000256" key="3">
    <source>
        <dbReference type="SAM" id="MobiDB-lite"/>
    </source>
</evidence>
<dbReference type="Pfam" id="PF01144">
    <property type="entry name" value="CoA_trans"/>
    <property type="match status" value="1"/>
</dbReference>
<dbReference type="SMART" id="SM00906">
    <property type="entry name" value="Fungal_trans"/>
    <property type="match status" value="1"/>
</dbReference>
<dbReference type="InterPro" id="IPR001138">
    <property type="entry name" value="Zn2Cys6_DnaBD"/>
</dbReference>
<dbReference type="Pfam" id="PF04082">
    <property type="entry name" value="Fungal_trans"/>
    <property type="match status" value="1"/>
</dbReference>
<dbReference type="InterPro" id="IPR007219">
    <property type="entry name" value="XnlR_reg_dom"/>
</dbReference>
<dbReference type="GO" id="GO:0008410">
    <property type="term" value="F:CoA-transferase activity"/>
    <property type="evidence" value="ECO:0007669"/>
    <property type="project" value="InterPro"/>
</dbReference>
<dbReference type="InterPro" id="IPR004165">
    <property type="entry name" value="CoA_trans_fam_I"/>
</dbReference>
<sequence length="864" mass="95418">MELTFVNQYNGNPAKRKRLAKACESCRSRKKRCPHFDDPKDQDDTERSSSSPPSGEVSGGSTASRRERAHVFVPDMHPGSTLLHSAQPRTPGVSTVGVWVDRGEWDALIRQRNNPTNSTSEPKISYKPHSTMIPPLIDIYFRRIHPVLPILSESEFRQSHAEGMANETLVHAICNAAAKDAEAASHLRLTDSPGPLAPREFCSRLHTTVKAALKIPAQFEKLTLIRILALASLHAEGQDGGEEATLYLVQALHYGQTLALHLAQQAGLPSGEERSSKLLFWCLWSLDRLYSCIYGRPVMMSDVDLSIEPYSPGESGFPAFEVWLSICKTLNKLIGFYRPHLDMSILGWEEDFPSFEDAIDEGHGWDLPEDQVATLHLFYLLVGVLTHRSRGVRHIRRSSASYVRQSLCTLEIKRLMASDLFSQLLPLPLLPYAISLALSVSYQHLRQSHLTHQQVDARDDFRECYQILHKLRRTWASADIIASISKKVLDELNKATDLAAFRISRIAPTGAESPGYCTASLARPDTLIDGRTAEARVVPADGGEDGSVPGQATQDDGVALFSGMDDLFTAYLDPNYPINLDDFSFMDNSDASNCLRAHKAFLAGQIQFHLIPQGSFAEKIRCSGVGIPGFYSRTGLNTLYAEGKLPTRYDSNGKAIPFNKTPEVKSFKGKDYLLEEAFDIADFAWVKAWKTDKTGNCIFKGTSFNFSRIVAPAARITFFEAEEILEVGDLAPESIHLPGLHVNRLFKGEASGKIQFLRNEGDDDQAQDCEKTVRNIIAQHAGKEFPPGSSCNLGVGMPTLAARYAIKDGRHVYVQSKSRILGVGGNPKKGKGRCDWIDASNESIVPIPGASTFGSDISFGQIRG</sequence>
<dbReference type="CDD" id="cd00067">
    <property type="entry name" value="GAL4"/>
    <property type="match status" value="1"/>
</dbReference>
<evidence type="ECO:0000256" key="1">
    <source>
        <dbReference type="ARBA" id="ARBA00022679"/>
    </source>
</evidence>
<gene>
    <name evidence="5" type="ORF">ZT3D7_G3255</name>
</gene>
<feature type="compositionally biased region" description="Low complexity" evidence="3">
    <location>
        <begin position="48"/>
        <end position="61"/>
    </location>
</feature>
<evidence type="ECO:0000259" key="4">
    <source>
        <dbReference type="SMART" id="SM00906"/>
    </source>
</evidence>
<feature type="domain" description="Xylanolytic transcriptional activator regulatory" evidence="4">
    <location>
        <begin position="252"/>
        <end position="315"/>
    </location>
</feature>